<dbReference type="RefSeq" id="WP_078816069.1">
    <property type="nucleotide sequence ID" value="NZ_FUYE01000028.1"/>
</dbReference>
<dbReference type="Pfam" id="PF05016">
    <property type="entry name" value="ParE_toxin"/>
    <property type="match status" value="1"/>
</dbReference>
<dbReference type="Proteomes" id="UP000190774">
    <property type="component" value="Unassembled WGS sequence"/>
</dbReference>
<proteinExistence type="predicted"/>
<dbReference type="InterPro" id="IPR007712">
    <property type="entry name" value="RelE/ParE_toxin"/>
</dbReference>
<dbReference type="InterPro" id="IPR035093">
    <property type="entry name" value="RelE/ParE_toxin_dom_sf"/>
</dbReference>
<evidence type="ECO:0000313" key="2">
    <source>
        <dbReference type="EMBL" id="SKB08554.1"/>
    </source>
</evidence>
<name>A0A1T4Z3G0_9BACT</name>
<evidence type="ECO:0000256" key="1">
    <source>
        <dbReference type="ARBA" id="ARBA00022649"/>
    </source>
</evidence>
<dbReference type="STRING" id="48467.SAMN02745166_04960"/>
<dbReference type="AlphaFoldDB" id="A0A1T4Z3G0"/>
<sequence>MTRELHPLAEEELHDSAHGYAAQSIFAADRFMKAVEEAIQTVVGDPARFQSVGEGVRGYRLQRFPYKLYDEYDEGRAHVRVLSITPNKQRPDEWRHRVSKG</sequence>
<evidence type="ECO:0000313" key="3">
    <source>
        <dbReference type="Proteomes" id="UP000190774"/>
    </source>
</evidence>
<protein>
    <submittedName>
        <fullName evidence="2">ParE toxin of type II toxin-antitoxin system, parDE</fullName>
    </submittedName>
</protein>
<reference evidence="3" key="1">
    <citation type="submission" date="2017-02" db="EMBL/GenBank/DDBJ databases">
        <authorList>
            <person name="Varghese N."/>
            <person name="Submissions S."/>
        </authorList>
    </citation>
    <scope>NUCLEOTIDE SEQUENCE [LARGE SCALE GENOMIC DNA]</scope>
    <source>
        <strain evidence="3">ATCC 700200</strain>
    </source>
</reference>
<keyword evidence="1" id="KW-1277">Toxin-antitoxin system</keyword>
<keyword evidence="3" id="KW-1185">Reference proteome</keyword>
<dbReference type="Gene3D" id="3.30.2310.20">
    <property type="entry name" value="RelE-like"/>
    <property type="match status" value="1"/>
</dbReference>
<organism evidence="2 3">
    <name type="scientific">Prosthecobacter debontii</name>
    <dbReference type="NCBI Taxonomy" id="48467"/>
    <lineage>
        <taxon>Bacteria</taxon>
        <taxon>Pseudomonadati</taxon>
        <taxon>Verrucomicrobiota</taxon>
        <taxon>Verrucomicrobiia</taxon>
        <taxon>Verrucomicrobiales</taxon>
        <taxon>Verrucomicrobiaceae</taxon>
        <taxon>Prosthecobacter</taxon>
    </lineage>
</organism>
<dbReference type="OrthoDB" id="9809155at2"/>
<dbReference type="EMBL" id="FUYE01000028">
    <property type="protein sequence ID" value="SKB08554.1"/>
    <property type="molecule type" value="Genomic_DNA"/>
</dbReference>
<accession>A0A1T4Z3G0</accession>
<gene>
    <name evidence="2" type="ORF">SAMN02745166_04960</name>
</gene>